<keyword evidence="6 8" id="KW-0067">ATP-binding</keyword>
<dbReference type="Pfam" id="PF01171">
    <property type="entry name" value="ATP_bind_3"/>
    <property type="match status" value="1"/>
</dbReference>
<dbReference type="CDD" id="cd01992">
    <property type="entry name" value="TilS_N"/>
    <property type="match status" value="1"/>
</dbReference>
<dbReference type="Gene3D" id="3.40.50.620">
    <property type="entry name" value="HUPs"/>
    <property type="match status" value="1"/>
</dbReference>
<dbReference type="Pfam" id="PF11734">
    <property type="entry name" value="TilS_C"/>
    <property type="match status" value="1"/>
</dbReference>
<keyword evidence="5 8" id="KW-0547">Nucleotide-binding</keyword>
<dbReference type="SUPFAM" id="SSF52402">
    <property type="entry name" value="Adenine nucleotide alpha hydrolases-like"/>
    <property type="match status" value="1"/>
</dbReference>
<dbReference type="NCBIfam" id="TIGR02433">
    <property type="entry name" value="lysidine_TilS_C"/>
    <property type="match status" value="1"/>
</dbReference>
<reference evidence="10 11" key="1">
    <citation type="submission" date="2020-03" db="EMBL/GenBank/DDBJ databases">
        <authorList>
            <person name="Bakhshi Ganjeh M."/>
        </authorList>
    </citation>
    <scope>NUCLEOTIDE SEQUENCE [LARGE SCALE GENOMIC DNA]</scope>
    <source>
        <strain evidence="11">Iran 50</strain>
    </source>
</reference>
<evidence type="ECO:0000259" key="9">
    <source>
        <dbReference type="SMART" id="SM00977"/>
    </source>
</evidence>
<dbReference type="Proteomes" id="UP000671960">
    <property type="component" value="Chromosome"/>
</dbReference>
<evidence type="ECO:0000256" key="1">
    <source>
        <dbReference type="ARBA" id="ARBA00004496"/>
    </source>
</evidence>
<dbReference type="EMBL" id="CP050854">
    <property type="protein sequence ID" value="QTF09567.1"/>
    <property type="molecule type" value="Genomic_DNA"/>
</dbReference>
<dbReference type="HAMAP" id="MF_01161">
    <property type="entry name" value="tRNA_Ile_lys_synt"/>
    <property type="match status" value="1"/>
</dbReference>
<dbReference type="Pfam" id="PF09179">
    <property type="entry name" value="TilS"/>
    <property type="match status" value="1"/>
</dbReference>
<evidence type="ECO:0000313" key="10">
    <source>
        <dbReference type="EMBL" id="QTF09567.1"/>
    </source>
</evidence>
<dbReference type="NCBIfam" id="NF007942">
    <property type="entry name" value="PRK10660.1"/>
    <property type="match status" value="1"/>
</dbReference>
<comment type="domain">
    <text evidence="8">The N-terminal region contains the highly conserved SGGXDS motif, predicted to be a P-loop motif involved in ATP binding.</text>
</comment>
<keyword evidence="11" id="KW-1185">Reference proteome</keyword>
<organism evidence="10 11">
    <name type="scientific">Brenneria izadpanahii</name>
    <dbReference type="NCBI Taxonomy" id="2722756"/>
    <lineage>
        <taxon>Bacteria</taxon>
        <taxon>Pseudomonadati</taxon>
        <taxon>Pseudomonadota</taxon>
        <taxon>Gammaproteobacteria</taxon>
        <taxon>Enterobacterales</taxon>
        <taxon>Pectobacteriaceae</taxon>
        <taxon>Brenneria</taxon>
    </lineage>
</organism>
<dbReference type="PANTHER" id="PTHR43033:SF1">
    <property type="entry name" value="TRNA(ILE)-LYSIDINE SYNTHASE-RELATED"/>
    <property type="match status" value="1"/>
</dbReference>
<evidence type="ECO:0000256" key="2">
    <source>
        <dbReference type="ARBA" id="ARBA00022490"/>
    </source>
</evidence>
<evidence type="ECO:0000256" key="8">
    <source>
        <dbReference type="HAMAP-Rule" id="MF_01161"/>
    </source>
</evidence>
<feature type="binding site" evidence="8">
    <location>
        <begin position="34"/>
        <end position="39"/>
    </location>
    <ligand>
        <name>ATP</name>
        <dbReference type="ChEBI" id="CHEBI:30616"/>
    </ligand>
</feature>
<dbReference type="InterPro" id="IPR014729">
    <property type="entry name" value="Rossmann-like_a/b/a_fold"/>
</dbReference>
<evidence type="ECO:0000256" key="3">
    <source>
        <dbReference type="ARBA" id="ARBA00022598"/>
    </source>
</evidence>
<evidence type="ECO:0000313" key="11">
    <source>
        <dbReference type="Proteomes" id="UP000671960"/>
    </source>
</evidence>
<dbReference type="InterPro" id="IPR015262">
    <property type="entry name" value="tRNA_Ile_lys_synt_subst-bd"/>
</dbReference>
<gene>
    <name evidence="8 10" type="primary">tilS</name>
    <name evidence="10" type="ORF">HC231_17825</name>
</gene>
<comment type="catalytic activity">
    <reaction evidence="7 8">
        <text>cytidine(34) in tRNA(Ile2) + L-lysine + ATP = lysidine(34) in tRNA(Ile2) + AMP + diphosphate + H(+)</text>
        <dbReference type="Rhea" id="RHEA:43744"/>
        <dbReference type="Rhea" id="RHEA-COMP:10625"/>
        <dbReference type="Rhea" id="RHEA-COMP:10670"/>
        <dbReference type="ChEBI" id="CHEBI:15378"/>
        <dbReference type="ChEBI" id="CHEBI:30616"/>
        <dbReference type="ChEBI" id="CHEBI:32551"/>
        <dbReference type="ChEBI" id="CHEBI:33019"/>
        <dbReference type="ChEBI" id="CHEBI:82748"/>
        <dbReference type="ChEBI" id="CHEBI:83665"/>
        <dbReference type="ChEBI" id="CHEBI:456215"/>
        <dbReference type="EC" id="6.3.4.19"/>
    </reaction>
</comment>
<dbReference type="SUPFAM" id="SSF82829">
    <property type="entry name" value="MesJ substrate recognition domain-like"/>
    <property type="match status" value="1"/>
</dbReference>
<dbReference type="InterPro" id="IPR012796">
    <property type="entry name" value="Lysidine-tRNA-synth_C"/>
</dbReference>
<keyword evidence="2 8" id="KW-0963">Cytoplasm</keyword>
<evidence type="ECO:0000256" key="7">
    <source>
        <dbReference type="ARBA" id="ARBA00048539"/>
    </source>
</evidence>
<comment type="similarity">
    <text evidence="8">Belongs to the tRNA(Ile)-lysidine synthase family.</text>
</comment>
<feature type="domain" description="Lysidine-tRNA(Ile) synthetase C-terminal" evidence="9">
    <location>
        <begin position="371"/>
        <end position="443"/>
    </location>
</feature>
<dbReference type="Gene3D" id="1.20.59.20">
    <property type="match status" value="1"/>
</dbReference>
<dbReference type="RefSeq" id="WP_208228066.1">
    <property type="nucleotide sequence ID" value="NZ_CP050854.1"/>
</dbReference>
<dbReference type="GO" id="GO:0032267">
    <property type="term" value="F:tRNA(Ile)-lysidine synthase activity"/>
    <property type="evidence" value="ECO:0007669"/>
    <property type="project" value="UniProtKB-EC"/>
</dbReference>
<evidence type="ECO:0000256" key="4">
    <source>
        <dbReference type="ARBA" id="ARBA00022694"/>
    </source>
</evidence>
<dbReference type="InterPro" id="IPR011063">
    <property type="entry name" value="TilS/TtcA_N"/>
</dbReference>
<accession>A0ABX7UYA8</accession>
<name>A0ABX7UYA8_9GAMM</name>
<sequence>MRFDTVNSATPESPLLASLIAQLAEYRRILVAYSGGLDSSVLLHLMVELRQRNNDIAVRAAYVHHGLNPLADSWAEHCRQQCRQWQVPFAELSVTVDAQNGGVEAAAREARYQALNSHLLDDEVLLTAQHLDDQSETFLLALKRGSGPAGLSAMASQTTLGDHALLRPLLGFSRQQLEKYARCRQLRWIEDDSNQDERFDRNFLRKKILPQLTERWPHFPTAVARSAQLCAEQEQLLDELLADSLQALCQPDGSLSIDGLLPLSPVRRFALLRRWLAARGAQMPARDQLQRLWHEVAVSRQDAEPLLQLNQRQIRRFRQHLYVLPPLQSLKTRVLTWTPPFAPLTLPDGAGVLSLGDDGTRVRRPNADEQVSIRFRAGGRVHIVGRSGGRLMKKIWQELGVPPWLRDRTPLLFYNDRLIAAPGRFVTLAGQAKEGDPDWCIVWLTDDF</sequence>
<keyword evidence="4 8" id="KW-0819">tRNA processing</keyword>
<evidence type="ECO:0000256" key="5">
    <source>
        <dbReference type="ARBA" id="ARBA00022741"/>
    </source>
</evidence>
<comment type="function">
    <text evidence="8">Ligates lysine onto the cytidine present at position 34 of the AUA codon-specific tRNA(Ile) that contains the anticodon CAU, in an ATP-dependent manner. Cytidine is converted to lysidine, thus changing the amino acid specificity of the tRNA from methionine to isoleucine.</text>
</comment>
<proteinExistence type="inferred from homology"/>
<dbReference type="InterPro" id="IPR012094">
    <property type="entry name" value="tRNA_Ile_lys_synt"/>
</dbReference>
<protein>
    <recommendedName>
        <fullName evidence="8">tRNA(Ile)-lysidine synthase</fullName>
        <ecNumber evidence="8">6.3.4.19</ecNumber>
    </recommendedName>
    <alternativeName>
        <fullName evidence="8">tRNA(Ile)-2-lysyl-cytidine synthase</fullName>
    </alternativeName>
    <alternativeName>
        <fullName evidence="8">tRNA(Ile)-lysidine synthetase</fullName>
    </alternativeName>
</protein>
<dbReference type="NCBIfam" id="TIGR02432">
    <property type="entry name" value="lysidine_TilS_N"/>
    <property type="match status" value="1"/>
</dbReference>
<dbReference type="EC" id="6.3.4.19" evidence="8"/>
<dbReference type="PANTHER" id="PTHR43033">
    <property type="entry name" value="TRNA(ILE)-LYSIDINE SYNTHASE-RELATED"/>
    <property type="match status" value="1"/>
</dbReference>
<keyword evidence="3 8" id="KW-0436">Ligase</keyword>
<comment type="subcellular location">
    <subcellularLocation>
        <location evidence="1 8">Cytoplasm</location>
    </subcellularLocation>
</comment>
<dbReference type="SUPFAM" id="SSF56037">
    <property type="entry name" value="PheT/TilS domain"/>
    <property type="match status" value="1"/>
</dbReference>
<dbReference type="InterPro" id="IPR012795">
    <property type="entry name" value="tRNA_Ile_lys_synt_N"/>
</dbReference>
<dbReference type="SMART" id="SM00977">
    <property type="entry name" value="TilS_C"/>
    <property type="match status" value="1"/>
</dbReference>
<evidence type="ECO:0000256" key="6">
    <source>
        <dbReference type="ARBA" id="ARBA00022840"/>
    </source>
</evidence>